<evidence type="ECO:0000313" key="1">
    <source>
        <dbReference type="EMBL" id="KAF2839350.1"/>
    </source>
</evidence>
<dbReference type="EMBL" id="MU006095">
    <property type="protein sequence ID" value="KAF2839350.1"/>
    <property type="molecule type" value="Genomic_DNA"/>
</dbReference>
<protein>
    <submittedName>
        <fullName evidence="1">Uncharacterized protein</fullName>
    </submittedName>
</protein>
<dbReference type="Proteomes" id="UP000799429">
    <property type="component" value="Unassembled WGS sequence"/>
</dbReference>
<organism evidence="1 2">
    <name type="scientific">Patellaria atrata CBS 101060</name>
    <dbReference type="NCBI Taxonomy" id="1346257"/>
    <lineage>
        <taxon>Eukaryota</taxon>
        <taxon>Fungi</taxon>
        <taxon>Dikarya</taxon>
        <taxon>Ascomycota</taxon>
        <taxon>Pezizomycotina</taxon>
        <taxon>Dothideomycetes</taxon>
        <taxon>Dothideomycetes incertae sedis</taxon>
        <taxon>Patellariales</taxon>
        <taxon>Patellariaceae</taxon>
        <taxon>Patellaria</taxon>
    </lineage>
</organism>
<proteinExistence type="predicted"/>
<comment type="caution">
    <text evidence="1">The sequence shown here is derived from an EMBL/GenBank/DDBJ whole genome shotgun (WGS) entry which is preliminary data.</text>
</comment>
<name>A0A9P4SB25_9PEZI</name>
<keyword evidence="2" id="KW-1185">Reference proteome</keyword>
<reference evidence="1" key="1">
    <citation type="journal article" date="2020" name="Stud. Mycol.">
        <title>101 Dothideomycetes genomes: a test case for predicting lifestyles and emergence of pathogens.</title>
        <authorList>
            <person name="Haridas S."/>
            <person name="Albert R."/>
            <person name="Binder M."/>
            <person name="Bloem J."/>
            <person name="Labutti K."/>
            <person name="Salamov A."/>
            <person name="Andreopoulos B."/>
            <person name="Baker S."/>
            <person name="Barry K."/>
            <person name="Bills G."/>
            <person name="Bluhm B."/>
            <person name="Cannon C."/>
            <person name="Castanera R."/>
            <person name="Culley D."/>
            <person name="Daum C."/>
            <person name="Ezra D."/>
            <person name="Gonzalez J."/>
            <person name="Henrissat B."/>
            <person name="Kuo A."/>
            <person name="Liang C."/>
            <person name="Lipzen A."/>
            <person name="Lutzoni F."/>
            <person name="Magnuson J."/>
            <person name="Mondo S."/>
            <person name="Nolan M."/>
            <person name="Ohm R."/>
            <person name="Pangilinan J."/>
            <person name="Park H.-J."/>
            <person name="Ramirez L."/>
            <person name="Alfaro M."/>
            <person name="Sun H."/>
            <person name="Tritt A."/>
            <person name="Yoshinaga Y."/>
            <person name="Zwiers L.-H."/>
            <person name="Turgeon B."/>
            <person name="Goodwin S."/>
            <person name="Spatafora J."/>
            <person name="Crous P."/>
            <person name="Grigoriev I."/>
        </authorList>
    </citation>
    <scope>NUCLEOTIDE SEQUENCE</scope>
    <source>
        <strain evidence="1">CBS 101060</strain>
    </source>
</reference>
<accession>A0A9P4SB25</accession>
<dbReference type="AlphaFoldDB" id="A0A9P4SB25"/>
<sequence>MQPKYRLDETIYSHLYPNPKPSDPQNFTQFLQKHLVAEVRIETSTFYGSLETVEARYPGLNYSHPPHRKRLGRFPHHARLFQAFNDLGVTESEIQRFCRWEGTLWARQRYERDENTVVRDTTGDEIGPWVDRRKREAKIQVKTDIEVEFKSMDEDEDEEDEDTPLSSVGLALNNRLIAAAAAREQGIDLGLDDPEFEQYLKEQAERGILPASTLLGLGLIPRPVNEAGSGTMSAAFS</sequence>
<gene>
    <name evidence="1" type="ORF">M501DRAFT_954699</name>
</gene>
<evidence type="ECO:0000313" key="2">
    <source>
        <dbReference type="Proteomes" id="UP000799429"/>
    </source>
</evidence>
<dbReference type="OrthoDB" id="4106209at2759"/>